<proteinExistence type="predicted"/>
<protein>
    <submittedName>
        <fullName evidence="1">Rpn family recombination-promoting nuclease/putative transposase</fullName>
    </submittedName>
</protein>
<name>A0A926Z6S5_9CYAN</name>
<accession>A0A926Z6S5</accession>
<dbReference type="EMBL" id="JACJPY010000043">
    <property type="protein sequence ID" value="MBD2151128.1"/>
    <property type="molecule type" value="Genomic_DNA"/>
</dbReference>
<reference evidence="1" key="1">
    <citation type="journal article" date="2015" name="ISME J.">
        <title>Draft Genome Sequence of Streptomyces incarnatus NRRL8089, which Produces the Nucleoside Antibiotic Sinefungin.</title>
        <authorList>
            <person name="Oshima K."/>
            <person name="Hattori M."/>
            <person name="Shimizu H."/>
            <person name="Fukuda K."/>
            <person name="Nemoto M."/>
            <person name="Inagaki K."/>
            <person name="Tamura T."/>
        </authorList>
    </citation>
    <scope>NUCLEOTIDE SEQUENCE</scope>
    <source>
        <strain evidence="1">FACHB-1277</strain>
    </source>
</reference>
<dbReference type="PANTHER" id="PTHR41317">
    <property type="entry name" value="PD-(D_E)XK NUCLEASE FAMILY TRANSPOSASE"/>
    <property type="match status" value="1"/>
</dbReference>
<gene>
    <name evidence="1" type="ORF">H6F44_13505</name>
</gene>
<reference evidence="1" key="2">
    <citation type="submission" date="2020-08" db="EMBL/GenBank/DDBJ databases">
        <authorList>
            <person name="Chen M."/>
            <person name="Teng W."/>
            <person name="Zhao L."/>
            <person name="Hu C."/>
            <person name="Zhou Y."/>
            <person name="Han B."/>
            <person name="Song L."/>
            <person name="Shu W."/>
        </authorList>
    </citation>
    <scope>NUCLEOTIDE SEQUENCE</scope>
    <source>
        <strain evidence="1">FACHB-1277</strain>
    </source>
</reference>
<dbReference type="RefSeq" id="WP_190351548.1">
    <property type="nucleotide sequence ID" value="NZ_JACJPY010000043.1"/>
</dbReference>
<dbReference type="Proteomes" id="UP000631421">
    <property type="component" value="Unassembled WGS sequence"/>
</dbReference>
<dbReference type="PANTHER" id="PTHR41317:SF1">
    <property type="entry name" value="PD-(D_E)XK NUCLEASE FAMILY TRANSPOSASE"/>
    <property type="match status" value="1"/>
</dbReference>
<comment type="caution">
    <text evidence="1">The sequence shown here is derived from an EMBL/GenBank/DDBJ whole genome shotgun (WGS) entry which is preliminary data.</text>
</comment>
<dbReference type="NCBIfam" id="TIGR01784">
    <property type="entry name" value="T_den_put_tspse"/>
    <property type="match status" value="1"/>
</dbReference>
<dbReference type="Pfam" id="PF12784">
    <property type="entry name" value="PDDEXK_2"/>
    <property type="match status" value="1"/>
</dbReference>
<evidence type="ECO:0000313" key="1">
    <source>
        <dbReference type="EMBL" id="MBD2151128.1"/>
    </source>
</evidence>
<evidence type="ECO:0000313" key="2">
    <source>
        <dbReference type="Proteomes" id="UP000631421"/>
    </source>
</evidence>
<keyword evidence="2" id="KW-1185">Reference proteome</keyword>
<organism evidence="1 2">
    <name type="scientific">Pseudanabaena cinerea FACHB-1277</name>
    <dbReference type="NCBI Taxonomy" id="2949581"/>
    <lineage>
        <taxon>Bacteria</taxon>
        <taxon>Bacillati</taxon>
        <taxon>Cyanobacteriota</taxon>
        <taxon>Cyanophyceae</taxon>
        <taxon>Pseudanabaenales</taxon>
        <taxon>Pseudanabaenaceae</taxon>
        <taxon>Pseudanabaena</taxon>
        <taxon>Pseudanabaena cinerea</taxon>
    </lineage>
</organism>
<sequence>MQFINPKIDYAFKKIFGSDQSHDILISFLNALLYDAKPVIQDLEIIDPYLAPKIRGVKDTYVDVKATIIDENNQTASVIIEMQVLNVEGFEKRILYNAAKAYAGQLDAGERYMNLQPVIALTIADFEMFSEFEKCISHFVLKEKNDLTDYPIYDLELVFIELPKFTKELADLETLTDKWIYFMKSARQLESVPEVMQTVPEINRAFEIARTSNMTREELDDLEKRMFYIYDQQTLAERSMQRGLRQGLQQGLRQGLQQGLHQGLQKGLQQGRQEGELNAKLAIARQLLPMLDDAAISNSTGLSVAEIAALRQQIQE</sequence>
<dbReference type="AlphaFoldDB" id="A0A926Z6S5"/>
<dbReference type="InterPro" id="IPR010106">
    <property type="entry name" value="RpnA"/>
</dbReference>